<dbReference type="RefSeq" id="WP_322877449.1">
    <property type="nucleotide sequence ID" value="NZ_JAVMIP010000003.1"/>
</dbReference>
<name>A0AAE4FQ05_9CYAN</name>
<dbReference type="InterPro" id="IPR014971">
    <property type="entry name" value="KGK"/>
</dbReference>
<comment type="caution">
    <text evidence="1">The sequence shown here is derived from an EMBL/GenBank/DDBJ whole genome shotgun (WGS) entry which is preliminary data.</text>
</comment>
<dbReference type="AlphaFoldDB" id="A0AAE4FQ05"/>
<dbReference type="Proteomes" id="UP001268256">
    <property type="component" value="Unassembled WGS sequence"/>
</dbReference>
<gene>
    <name evidence="1" type="ORF">RIF25_05030</name>
</gene>
<sequence length="83" mass="9370">MDTEFKPINNEKMVLLVGETAFKYDKLQRSVDQYFTSQTRLNELFSTIQQAGLGNFTQDTNIFNIGINCESLEPGSGDWVSGK</sequence>
<proteinExistence type="predicted"/>
<evidence type="ECO:0000313" key="2">
    <source>
        <dbReference type="Proteomes" id="UP001268256"/>
    </source>
</evidence>
<evidence type="ECO:0000313" key="1">
    <source>
        <dbReference type="EMBL" id="MDS3860163.1"/>
    </source>
</evidence>
<accession>A0AAE4FQ05</accession>
<dbReference type="Pfam" id="PF08872">
    <property type="entry name" value="KGK"/>
    <property type="match status" value="1"/>
</dbReference>
<dbReference type="EMBL" id="JAVMIP010000003">
    <property type="protein sequence ID" value="MDS3860163.1"/>
    <property type="molecule type" value="Genomic_DNA"/>
</dbReference>
<keyword evidence="2" id="KW-1185">Reference proteome</keyword>
<reference evidence="2" key="1">
    <citation type="submission" date="2023-07" db="EMBL/GenBank/DDBJ databases">
        <authorList>
            <person name="Luz R."/>
            <person name="Cordeiro R."/>
            <person name="Fonseca A."/>
            <person name="Goncalves V."/>
        </authorList>
    </citation>
    <scope>NUCLEOTIDE SEQUENCE [LARGE SCALE GENOMIC DNA]</scope>
    <source>
        <strain evidence="2">BACA0444</strain>
    </source>
</reference>
<protein>
    <submittedName>
        <fullName evidence="1">KGK domain-containing protein</fullName>
    </submittedName>
</protein>
<organism evidence="1 2">
    <name type="scientific">Pseudocalidococcus azoricus BACA0444</name>
    <dbReference type="NCBI Taxonomy" id="2918990"/>
    <lineage>
        <taxon>Bacteria</taxon>
        <taxon>Bacillati</taxon>
        <taxon>Cyanobacteriota</taxon>
        <taxon>Cyanophyceae</taxon>
        <taxon>Acaryochloridales</taxon>
        <taxon>Thermosynechococcaceae</taxon>
        <taxon>Pseudocalidococcus</taxon>
        <taxon>Pseudocalidococcus azoricus</taxon>
    </lineage>
</organism>